<evidence type="ECO:0000313" key="2">
    <source>
        <dbReference type="EMBL" id="KAF6028928.1"/>
    </source>
</evidence>
<dbReference type="EMBL" id="VXIV02001882">
    <property type="protein sequence ID" value="KAF6028928.1"/>
    <property type="molecule type" value="Genomic_DNA"/>
</dbReference>
<feature type="region of interest" description="Disordered" evidence="1">
    <location>
        <begin position="79"/>
        <end position="103"/>
    </location>
</feature>
<evidence type="ECO:0000313" key="3">
    <source>
        <dbReference type="Proteomes" id="UP000593567"/>
    </source>
</evidence>
<organism evidence="2 3">
    <name type="scientific">Bugula neritina</name>
    <name type="common">Brown bryozoan</name>
    <name type="synonym">Sertularia neritina</name>
    <dbReference type="NCBI Taxonomy" id="10212"/>
    <lineage>
        <taxon>Eukaryota</taxon>
        <taxon>Metazoa</taxon>
        <taxon>Spiralia</taxon>
        <taxon>Lophotrochozoa</taxon>
        <taxon>Bryozoa</taxon>
        <taxon>Gymnolaemata</taxon>
        <taxon>Cheilostomatida</taxon>
        <taxon>Flustrina</taxon>
        <taxon>Buguloidea</taxon>
        <taxon>Bugulidae</taxon>
        <taxon>Bugula</taxon>
    </lineage>
</organism>
<dbReference type="AlphaFoldDB" id="A0A7J7JU66"/>
<reference evidence="2" key="1">
    <citation type="submission" date="2020-06" db="EMBL/GenBank/DDBJ databases">
        <title>Draft genome of Bugula neritina, a colonial animal packing powerful symbionts and potential medicines.</title>
        <authorList>
            <person name="Rayko M."/>
        </authorList>
    </citation>
    <scope>NUCLEOTIDE SEQUENCE [LARGE SCALE GENOMIC DNA]</scope>
    <source>
        <strain evidence="2">Kwan_BN1</strain>
    </source>
</reference>
<sequence length="144" mass="15991">MGDNKPNALRLLRDVALTEMYSSLCSHKGKTYLGRQDGSRIVGLDKTNAVVDVVTVTEEEIIKAFTVYKDKIYALISPKPKLEPHTSKPQPPKGVEEKQPPSEVRVYALDGNRVEGEGWTHTDGAGSRYQLTISNEKIRVVPLD</sequence>
<name>A0A7J7JU66_BUGNE</name>
<dbReference type="Proteomes" id="UP000593567">
    <property type="component" value="Unassembled WGS sequence"/>
</dbReference>
<comment type="caution">
    <text evidence="2">The sequence shown here is derived from an EMBL/GenBank/DDBJ whole genome shotgun (WGS) entry which is preliminary data.</text>
</comment>
<proteinExistence type="predicted"/>
<evidence type="ECO:0000256" key="1">
    <source>
        <dbReference type="SAM" id="MobiDB-lite"/>
    </source>
</evidence>
<protein>
    <submittedName>
        <fullName evidence="2">Uncharacterized protein</fullName>
    </submittedName>
</protein>
<gene>
    <name evidence="2" type="ORF">EB796_012764</name>
</gene>
<accession>A0A7J7JU66</accession>
<keyword evidence="3" id="KW-1185">Reference proteome</keyword>